<organism evidence="6 7">
    <name type="scientific">Hoeflea phototrophica (strain DSM 17068 / NCIMB 14078 / DFL-43)</name>
    <dbReference type="NCBI Taxonomy" id="411684"/>
    <lineage>
        <taxon>Bacteria</taxon>
        <taxon>Pseudomonadati</taxon>
        <taxon>Pseudomonadota</taxon>
        <taxon>Alphaproteobacteria</taxon>
        <taxon>Hyphomicrobiales</taxon>
        <taxon>Rhizobiaceae</taxon>
        <taxon>Hoeflea</taxon>
    </lineage>
</organism>
<dbReference type="PRINTS" id="PR00039">
    <property type="entry name" value="HTHLYSR"/>
</dbReference>
<reference evidence="6 7" key="2">
    <citation type="submission" date="2012-06" db="EMBL/GenBank/DDBJ databases">
        <authorList>
            <person name="Fiebig A."/>
        </authorList>
    </citation>
    <scope>NUCLEOTIDE SEQUENCE [LARGE SCALE GENOMIC DNA]</scope>
    <source>
        <strain evidence="6 7">DFL-43</strain>
    </source>
</reference>
<dbReference type="GO" id="GO:0006351">
    <property type="term" value="P:DNA-templated transcription"/>
    <property type="evidence" value="ECO:0007669"/>
    <property type="project" value="TreeGrafter"/>
</dbReference>
<dbReference type="Proteomes" id="UP000004291">
    <property type="component" value="Chromosome"/>
</dbReference>
<evidence type="ECO:0000313" key="7">
    <source>
        <dbReference type="Proteomes" id="UP000004291"/>
    </source>
</evidence>
<dbReference type="InterPro" id="IPR036390">
    <property type="entry name" value="WH_DNA-bd_sf"/>
</dbReference>
<keyword evidence="4" id="KW-0804">Transcription</keyword>
<protein>
    <submittedName>
        <fullName evidence="6">Transcriptional regulator</fullName>
    </submittedName>
</protein>
<evidence type="ECO:0000256" key="2">
    <source>
        <dbReference type="ARBA" id="ARBA00023015"/>
    </source>
</evidence>
<dbReference type="HOGENOM" id="CLU_039613_2_0_5"/>
<dbReference type="FunFam" id="1.10.10.10:FF:000001">
    <property type="entry name" value="LysR family transcriptional regulator"/>
    <property type="match status" value="1"/>
</dbReference>
<dbReference type="InterPro" id="IPR000847">
    <property type="entry name" value="LysR_HTH_N"/>
</dbReference>
<evidence type="ECO:0000259" key="5">
    <source>
        <dbReference type="PROSITE" id="PS50931"/>
    </source>
</evidence>
<dbReference type="OrthoDB" id="9798121at2"/>
<gene>
    <name evidence="6" type="ORF">HPDFL43_17855</name>
</gene>
<dbReference type="GO" id="GO:0043565">
    <property type="term" value="F:sequence-specific DNA binding"/>
    <property type="evidence" value="ECO:0007669"/>
    <property type="project" value="TreeGrafter"/>
</dbReference>
<evidence type="ECO:0000256" key="3">
    <source>
        <dbReference type="ARBA" id="ARBA00023125"/>
    </source>
</evidence>
<dbReference type="Gene3D" id="3.40.190.290">
    <property type="match status" value="1"/>
</dbReference>
<dbReference type="SUPFAM" id="SSF46785">
    <property type="entry name" value="Winged helix' DNA-binding domain"/>
    <property type="match status" value="1"/>
</dbReference>
<dbReference type="SUPFAM" id="SSF53850">
    <property type="entry name" value="Periplasmic binding protein-like II"/>
    <property type="match status" value="1"/>
</dbReference>
<feature type="domain" description="HTH lysR-type" evidence="5">
    <location>
        <begin position="8"/>
        <end position="65"/>
    </location>
</feature>
<evidence type="ECO:0000256" key="1">
    <source>
        <dbReference type="ARBA" id="ARBA00009437"/>
    </source>
</evidence>
<dbReference type="STRING" id="411684.HPDFL43_17855"/>
<accession>A9DG29</accession>
<evidence type="ECO:0000313" key="6">
    <source>
        <dbReference type="EMBL" id="EDQ31707.1"/>
    </source>
</evidence>
<dbReference type="InterPro" id="IPR036388">
    <property type="entry name" value="WH-like_DNA-bd_sf"/>
</dbReference>
<dbReference type="PANTHER" id="PTHR30537">
    <property type="entry name" value="HTH-TYPE TRANSCRIPTIONAL REGULATOR"/>
    <property type="match status" value="1"/>
</dbReference>
<evidence type="ECO:0000256" key="4">
    <source>
        <dbReference type="ARBA" id="ARBA00023163"/>
    </source>
</evidence>
<proteinExistence type="inferred from homology"/>
<dbReference type="Pfam" id="PF03466">
    <property type="entry name" value="LysR_substrate"/>
    <property type="match status" value="1"/>
</dbReference>
<comment type="caution">
    <text evidence="6">The sequence shown here is derived from an EMBL/GenBank/DDBJ whole genome shotgun (WGS) entry which is preliminary data.</text>
</comment>
<keyword evidence="3" id="KW-0238">DNA-binding</keyword>
<dbReference type="Pfam" id="PF00126">
    <property type="entry name" value="HTH_1"/>
    <property type="match status" value="1"/>
</dbReference>
<dbReference type="PANTHER" id="PTHR30537:SF3">
    <property type="entry name" value="TRANSCRIPTIONAL REGULATORY PROTEIN"/>
    <property type="match status" value="1"/>
</dbReference>
<dbReference type="EMBL" id="ABIA03000005">
    <property type="protein sequence ID" value="EDQ31707.1"/>
    <property type="molecule type" value="Genomic_DNA"/>
</dbReference>
<name>A9DG29_HOEPD</name>
<dbReference type="PROSITE" id="PS50931">
    <property type="entry name" value="HTH_LYSR"/>
    <property type="match status" value="1"/>
</dbReference>
<keyword evidence="7" id="KW-1185">Reference proteome</keyword>
<dbReference type="RefSeq" id="WP_007199316.1">
    <property type="nucleotide sequence ID" value="NZ_CM002917.1"/>
</dbReference>
<sequence length="305" mass="33213">MDWRSVNFDWNRARAFLVTAEEGSLSAAARALGMAQPTLGRQVAALERELGVALFERVGRGLTLTPSGLELMDHVRAMGEAAARMSLSASGKAQAIEGTVSISASETDAAFRLPPIIRKLRETAPGIDVEIVATNTESDLRRREADIAIRNYRPTQPNLVARKIRDIEGRIYATPFYLESIGNPSAPEDFAAAEFIGFNRSGELIAAMARFGLTLTQKNFSLISESHLVQWSHVKQGLGIGVMAADIGDAEPGVVRVLPGVDPLVFPVWLVTHREVHTSRRVRLVFDLMAEALARAYRVLPAGAE</sequence>
<dbReference type="AlphaFoldDB" id="A9DG29"/>
<keyword evidence="2" id="KW-0805">Transcription regulation</keyword>
<reference evidence="6 7" key="1">
    <citation type="submission" date="2007-10" db="EMBL/GenBank/DDBJ databases">
        <authorList>
            <person name="Wagner-Dobler I."/>
            <person name="Ferriera S."/>
            <person name="Johnson J."/>
            <person name="Kravitz S."/>
            <person name="Beeson K."/>
            <person name="Sutton G."/>
            <person name="Rogers Y.-H."/>
            <person name="Friedman R."/>
            <person name="Frazier M."/>
            <person name="Venter J.C."/>
        </authorList>
    </citation>
    <scope>NUCLEOTIDE SEQUENCE [LARGE SCALE GENOMIC DNA]</scope>
    <source>
        <strain evidence="6 7">DFL-43</strain>
    </source>
</reference>
<dbReference type="GO" id="GO:0003700">
    <property type="term" value="F:DNA-binding transcription factor activity"/>
    <property type="evidence" value="ECO:0007669"/>
    <property type="project" value="InterPro"/>
</dbReference>
<dbReference type="InterPro" id="IPR005119">
    <property type="entry name" value="LysR_subst-bd"/>
</dbReference>
<dbReference type="InterPro" id="IPR058163">
    <property type="entry name" value="LysR-type_TF_proteobact-type"/>
</dbReference>
<dbReference type="eggNOG" id="COG0583">
    <property type="taxonomic scope" value="Bacteria"/>
</dbReference>
<dbReference type="Gene3D" id="1.10.10.10">
    <property type="entry name" value="Winged helix-like DNA-binding domain superfamily/Winged helix DNA-binding domain"/>
    <property type="match status" value="1"/>
</dbReference>
<comment type="similarity">
    <text evidence="1">Belongs to the LysR transcriptional regulatory family.</text>
</comment>